<dbReference type="Pfam" id="PF00534">
    <property type="entry name" value="Glycos_transf_1"/>
    <property type="match status" value="1"/>
</dbReference>
<evidence type="ECO:0000313" key="2">
    <source>
        <dbReference type="EMBL" id="AEL26820.1"/>
    </source>
</evidence>
<name>G0J668_CYCMS</name>
<dbReference type="Proteomes" id="UP000001635">
    <property type="component" value="Chromosome"/>
</dbReference>
<reference evidence="3" key="1">
    <citation type="submission" date="2011-07" db="EMBL/GenBank/DDBJ databases">
        <title>The complete genome of Cyclobacterium marinum DSM 745.</title>
        <authorList>
            <person name="Lucas S."/>
            <person name="Han J."/>
            <person name="Lapidus A."/>
            <person name="Bruce D."/>
            <person name="Goodwin L."/>
            <person name="Pitluck S."/>
            <person name="Peters L."/>
            <person name="Kyrpides N."/>
            <person name="Mavromatis K."/>
            <person name="Ivanova N."/>
            <person name="Ovchinnikova G."/>
            <person name="Chertkov O."/>
            <person name="Detter J.C."/>
            <person name="Tapia R."/>
            <person name="Han C."/>
            <person name="Land M."/>
            <person name="Hauser L."/>
            <person name="Markowitz V."/>
            <person name="Cheng J.-F."/>
            <person name="Hugenholtz P."/>
            <person name="Woyke T."/>
            <person name="Wu D."/>
            <person name="Tindall B."/>
            <person name="Schuetze A."/>
            <person name="Brambilla E."/>
            <person name="Klenk H.-P."/>
            <person name="Eisen J.A."/>
        </authorList>
    </citation>
    <scope>NUCLEOTIDE SEQUENCE [LARGE SCALE GENOMIC DNA]</scope>
    <source>
        <strain evidence="3">ATCC 25205 / DSM 745 / LMG 13164 / NCIMB 1802</strain>
    </source>
</reference>
<proteinExistence type="predicted"/>
<protein>
    <submittedName>
        <fullName evidence="2">Glycosyl transferase group 1</fullName>
    </submittedName>
</protein>
<feature type="domain" description="Glycosyl transferase family 1" evidence="1">
    <location>
        <begin position="184"/>
        <end position="339"/>
    </location>
</feature>
<keyword evidence="3" id="KW-1185">Reference proteome</keyword>
<organism evidence="2 3">
    <name type="scientific">Cyclobacterium marinum (strain ATCC 25205 / DSM 745 / LMG 13164 / NCIMB 1802)</name>
    <name type="common">Flectobacillus marinus</name>
    <dbReference type="NCBI Taxonomy" id="880070"/>
    <lineage>
        <taxon>Bacteria</taxon>
        <taxon>Pseudomonadati</taxon>
        <taxon>Bacteroidota</taxon>
        <taxon>Cytophagia</taxon>
        <taxon>Cytophagales</taxon>
        <taxon>Cyclobacteriaceae</taxon>
        <taxon>Cyclobacterium</taxon>
    </lineage>
</organism>
<dbReference type="SUPFAM" id="SSF53756">
    <property type="entry name" value="UDP-Glycosyltransferase/glycogen phosphorylase"/>
    <property type="match status" value="1"/>
</dbReference>
<dbReference type="HOGENOM" id="CLU_061523_1_0_10"/>
<dbReference type="eggNOG" id="COG0438">
    <property type="taxonomic scope" value="Bacteria"/>
</dbReference>
<dbReference type="Gene3D" id="3.40.50.2000">
    <property type="entry name" value="Glycogen Phosphorylase B"/>
    <property type="match status" value="2"/>
</dbReference>
<dbReference type="EMBL" id="CP002955">
    <property type="protein sequence ID" value="AEL26820.1"/>
    <property type="molecule type" value="Genomic_DNA"/>
</dbReference>
<gene>
    <name evidence="2" type="ordered locus">Cycma_3092</name>
</gene>
<dbReference type="RefSeq" id="WP_014021110.1">
    <property type="nucleotide sequence ID" value="NC_015914.1"/>
</dbReference>
<dbReference type="GO" id="GO:0016757">
    <property type="term" value="F:glycosyltransferase activity"/>
    <property type="evidence" value="ECO:0007669"/>
    <property type="project" value="InterPro"/>
</dbReference>
<dbReference type="PANTHER" id="PTHR45947">
    <property type="entry name" value="SULFOQUINOVOSYL TRANSFERASE SQD2"/>
    <property type="match status" value="1"/>
</dbReference>
<dbReference type="PANTHER" id="PTHR45947:SF3">
    <property type="entry name" value="SULFOQUINOVOSYL TRANSFERASE SQD2"/>
    <property type="match status" value="1"/>
</dbReference>
<evidence type="ECO:0000259" key="1">
    <source>
        <dbReference type="Pfam" id="PF00534"/>
    </source>
</evidence>
<dbReference type="AlphaFoldDB" id="G0J668"/>
<keyword evidence="2" id="KW-0808">Transferase</keyword>
<accession>G0J668</accession>
<evidence type="ECO:0000313" key="3">
    <source>
        <dbReference type="Proteomes" id="UP000001635"/>
    </source>
</evidence>
<sequence length="365" mass="42665">MTNTCLIYNYAQHYRKGVFIKLDNELQCDSYFGDKMGDVNKMDYNLLPHFQKELINIPLIPPFYWQSGAVSLIFKNYKHYILLGEYYCLSTWLILILSKFSSKKVHLWTHGWYGNESFLKRLIKKSFFGLADNILLYGEYAKKLMIKEGFNAGKLHVVFNSLDYERQLKERERLSQNSLYGKHFKNDNPTLIFIGRLTKVKKLDMILEAMQTLKSEGIHFNFVFVGEGEEKGKLEKLVKDYQLCSSVWFYGASYDEKEISNLIFNATLCISPGNVGLTAMHSLVYGTPVITHNDFPNQMPEFEAIVAGKSGVFFNRNSLSDMTEKIKFWLLEKTDREKIRIDCFDRIDQFYNPQYQTKVIKNLIN</sequence>
<dbReference type="InterPro" id="IPR001296">
    <property type="entry name" value="Glyco_trans_1"/>
</dbReference>
<dbReference type="InterPro" id="IPR050194">
    <property type="entry name" value="Glycosyltransferase_grp1"/>
</dbReference>
<dbReference type="STRING" id="880070.Cycma_3092"/>
<dbReference type="KEGG" id="cmr:Cycma_3092"/>
<dbReference type="OrthoDB" id="9790710at2"/>